<sequence>MVASVSEVSWVLGKAGTRGVGIAVEVLGTLVNSMTNLNLSNGFGSKGHKISILAFEIANTIIKGANIMQSLSKKNVINLKQVVLPSEGVQHLVSKDMDELLRIASADKREELKLFSGEVVRFGNLCIDPQWHNLDRYFEKLGAELTPHRQLKEEADTVIEQLTALAQYTAGKKPESEDSLPPSKKSKRPESEEEEDEIPLVIKKKSLQQKLGLSTKKCDLPPLGTVGQSSKQKFLIKQKFKSPSIRTTQKKADTSSILGILKNFRAGVKEPRSSNKLKDIAKGIALESSIEKPMIVEDNSSGGDPTESFDSSASDYDNALSSDEGLEEDIVEAFNDRFTSGEPFDEEIVVERSIDRKLFEEEPVEEESFRTESVVEEVSLRTESVETLAPPMQEIAFITPSAFTEDFSVAIGSSSEQIAPEEVVSNAGMNTDKSTSLEENVSMEPSAHSSEILEKEDLNLRNIEAMGITTSFPGVYKIVLIS</sequence>
<name>A0A835CYM5_TETSI</name>
<accession>A0A835CYM5</accession>
<dbReference type="PANTHER" id="PTHR31730:SF32">
    <property type="entry name" value="PROTEIN PSK SIMULATOR 1"/>
    <property type="match status" value="1"/>
</dbReference>
<keyword evidence="4" id="KW-1185">Reference proteome</keyword>
<dbReference type="InterPro" id="IPR045021">
    <property type="entry name" value="PSI1/2/3"/>
</dbReference>
<gene>
    <name evidence="3" type="ORF">HHK36_030347</name>
</gene>
<reference evidence="3 4" key="1">
    <citation type="submission" date="2020-04" db="EMBL/GenBank/DDBJ databases">
        <title>Plant Genome Project.</title>
        <authorList>
            <person name="Zhang R.-G."/>
        </authorList>
    </citation>
    <scope>NUCLEOTIDE SEQUENCE [LARGE SCALE GENOMIC DNA]</scope>
    <source>
        <strain evidence="3">YNK0</strain>
        <tissue evidence="3">Leaf</tissue>
    </source>
</reference>
<dbReference type="AlphaFoldDB" id="A0A835CYM5"/>
<evidence type="ECO:0000256" key="1">
    <source>
        <dbReference type="SAM" id="MobiDB-lite"/>
    </source>
</evidence>
<feature type="domain" description="DUF3475" evidence="2">
    <location>
        <begin position="52"/>
        <end position="108"/>
    </location>
</feature>
<evidence type="ECO:0000313" key="4">
    <source>
        <dbReference type="Proteomes" id="UP000655225"/>
    </source>
</evidence>
<feature type="region of interest" description="Disordered" evidence="1">
    <location>
        <begin position="430"/>
        <end position="450"/>
    </location>
</feature>
<feature type="region of interest" description="Disordered" evidence="1">
    <location>
        <begin position="170"/>
        <end position="199"/>
    </location>
</feature>
<proteinExistence type="predicted"/>
<feature type="compositionally biased region" description="Polar residues" evidence="1">
    <location>
        <begin position="430"/>
        <end position="439"/>
    </location>
</feature>
<feature type="compositionally biased region" description="Polar residues" evidence="1">
    <location>
        <begin position="298"/>
        <end position="321"/>
    </location>
</feature>
<dbReference type="OrthoDB" id="1930959at2759"/>
<evidence type="ECO:0000259" key="2">
    <source>
        <dbReference type="Pfam" id="PF11961"/>
    </source>
</evidence>
<protein>
    <recommendedName>
        <fullName evidence="2">DUF3475 domain-containing protein</fullName>
    </recommendedName>
</protein>
<feature type="region of interest" description="Disordered" evidence="1">
    <location>
        <begin position="294"/>
        <end position="322"/>
    </location>
</feature>
<dbReference type="EMBL" id="JABCRI010000024">
    <property type="protein sequence ID" value="KAF8376975.1"/>
    <property type="molecule type" value="Genomic_DNA"/>
</dbReference>
<evidence type="ECO:0000313" key="3">
    <source>
        <dbReference type="EMBL" id="KAF8376975.1"/>
    </source>
</evidence>
<dbReference type="Pfam" id="PF11961">
    <property type="entry name" value="DUF3475"/>
    <property type="match status" value="1"/>
</dbReference>
<organism evidence="3 4">
    <name type="scientific">Tetracentron sinense</name>
    <name type="common">Spur-leaf</name>
    <dbReference type="NCBI Taxonomy" id="13715"/>
    <lineage>
        <taxon>Eukaryota</taxon>
        <taxon>Viridiplantae</taxon>
        <taxon>Streptophyta</taxon>
        <taxon>Embryophyta</taxon>
        <taxon>Tracheophyta</taxon>
        <taxon>Spermatophyta</taxon>
        <taxon>Magnoliopsida</taxon>
        <taxon>Trochodendrales</taxon>
        <taxon>Trochodendraceae</taxon>
        <taxon>Tetracentron</taxon>
    </lineage>
</organism>
<dbReference type="PANTHER" id="PTHR31730">
    <property type="entry name" value="OS01G0873900 PROTEIN"/>
    <property type="match status" value="1"/>
</dbReference>
<dbReference type="Proteomes" id="UP000655225">
    <property type="component" value="Unassembled WGS sequence"/>
</dbReference>
<comment type="caution">
    <text evidence="3">The sequence shown here is derived from an EMBL/GenBank/DDBJ whole genome shotgun (WGS) entry which is preliminary data.</text>
</comment>
<dbReference type="InterPro" id="IPR021864">
    <property type="entry name" value="DUF3475"/>
</dbReference>
<dbReference type="GO" id="GO:0045927">
    <property type="term" value="P:positive regulation of growth"/>
    <property type="evidence" value="ECO:0007669"/>
    <property type="project" value="InterPro"/>
</dbReference>